<evidence type="ECO:0000313" key="1">
    <source>
        <dbReference type="EMBL" id="SDK43374.1"/>
    </source>
</evidence>
<evidence type="ECO:0000313" key="2">
    <source>
        <dbReference type="Proteomes" id="UP000199053"/>
    </source>
</evidence>
<reference evidence="2" key="1">
    <citation type="submission" date="2016-10" db="EMBL/GenBank/DDBJ databases">
        <authorList>
            <person name="Varghese N."/>
            <person name="Submissions S."/>
        </authorList>
    </citation>
    <scope>NUCLEOTIDE SEQUENCE [LARGE SCALE GENOMIC DNA]</scope>
    <source>
        <strain evidence="2">DSM 16995</strain>
    </source>
</reference>
<sequence>MGDRYYKPIFEGHFDAAKKGERLSIPINFKYKTEYDLLISIPKDDIKSFYSEKGTLNYKFTSKGKILEKGTTLSPSNTVSYSASINGPLSAVLLTFNLPFPGAGDDLVLVIEAINPLTALNKYSGSILCTVEPSLMK</sequence>
<gene>
    <name evidence="1" type="ORF">SAMN05660337_0435</name>
</gene>
<dbReference type="OrthoDB" id="5464895at2"/>
<keyword evidence="2" id="KW-1185">Reference proteome</keyword>
<dbReference type="RefSeq" id="WP_139167316.1">
    <property type="nucleotide sequence ID" value="NZ_FNGA01000001.1"/>
</dbReference>
<accession>A0A1G9BW36</accession>
<dbReference type="EMBL" id="FNGA01000001">
    <property type="protein sequence ID" value="SDK43374.1"/>
    <property type="molecule type" value="Genomic_DNA"/>
</dbReference>
<dbReference type="AlphaFoldDB" id="A0A1G9BW36"/>
<protein>
    <submittedName>
        <fullName evidence="1">Uncharacterized protein</fullName>
    </submittedName>
</protein>
<proteinExistence type="predicted"/>
<dbReference type="Proteomes" id="UP000199053">
    <property type="component" value="Unassembled WGS sequence"/>
</dbReference>
<name>A0A1G9BW36_9BACT</name>
<organism evidence="1 2">
    <name type="scientific">Maridesulfovibrio ferrireducens</name>
    <dbReference type="NCBI Taxonomy" id="246191"/>
    <lineage>
        <taxon>Bacteria</taxon>
        <taxon>Pseudomonadati</taxon>
        <taxon>Thermodesulfobacteriota</taxon>
        <taxon>Desulfovibrionia</taxon>
        <taxon>Desulfovibrionales</taxon>
        <taxon>Desulfovibrionaceae</taxon>
        <taxon>Maridesulfovibrio</taxon>
    </lineage>
</organism>